<keyword evidence="6" id="KW-1185">Reference proteome</keyword>
<feature type="compositionally biased region" description="Basic residues" evidence="2">
    <location>
        <begin position="93"/>
        <end position="105"/>
    </location>
</feature>
<dbReference type="InterPro" id="IPR001357">
    <property type="entry name" value="BRCT_dom"/>
</dbReference>
<keyword evidence="1" id="KW-0237">DNA synthesis</keyword>
<dbReference type="PROSITE" id="PS50172">
    <property type="entry name" value="BRCT"/>
    <property type="match status" value="1"/>
</dbReference>
<evidence type="ECO:0000313" key="6">
    <source>
        <dbReference type="Proteomes" id="UP000198406"/>
    </source>
</evidence>
<evidence type="ECO:0000259" key="4">
    <source>
        <dbReference type="PROSITE" id="PS50173"/>
    </source>
</evidence>
<dbReference type="PANTHER" id="PTHR45990">
    <property type="entry name" value="DNA REPAIR PROTEIN REV1"/>
    <property type="match status" value="1"/>
</dbReference>
<dbReference type="InterPro" id="IPR001126">
    <property type="entry name" value="UmuC"/>
</dbReference>
<dbReference type="Pfam" id="PF16589">
    <property type="entry name" value="BRCT_2"/>
    <property type="match status" value="1"/>
</dbReference>
<dbReference type="GO" id="GO:0003887">
    <property type="term" value="F:DNA-directed DNA polymerase activity"/>
    <property type="evidence" value="ECO:0007669"/>
    <property type="project" value="InterPro"/>
</dbReference>
<evidence type="ECO:0000256" key="2">
    <source>
        <dbReference type="SAM" id="MobiDB-lite"/>
    </source>
</evidence>
<dbReference type="InterPro" id="IPR043502">
    <property type="entry name" value="DNA/RNA_pol_sf"/>
</dbReference>
<evidence type="ECO:0000259" key="3">
    <source>
        <dbReference type="PROSITE" id="PS50172"/>
    </source>
</evidence>
<dbReference type="SUPFAM" id="SSF52113">
    <property type="entry name" value="BRCT domain"/>
    <property type="match status" value="1"/>
</dbReference>
<dbReference type="InterPro" id="IPR036420">
    <property type="entry name" value="BRCT_dom_sf"/>
</dbReference>
<dbReference type="OrthoDB" id="427711at2759"/>
<dbReference type="SMART" id="SM00292">
    <property type="entry name" value="BRCT"/>
    <property type="match status" value="1"/>
</dbReference>
<dbReference type="EMBL" id="BDSP01000050">
    <property type="protein sequence ID" value="GAX12283.1"/>
    <property type="molecule type" value="Genomic_DNA"/>
</dbReference>
<dbReference type="SUPFAM" id="SSF56672">
    <property type="entry name" value="DNA/RNA polymerases"/>
    <property type="match status" value="1"/>
</dbReference>
<dbReference type="Gene3D" id="3.40.1170.60">
    <property type="match status" value="1"/>
</dbReference>
<evidence type="ECO:0000256" key="1">
    <source>
        <dbReference type="ARBA" id="ARBA00022634"/>
    </source>
</evidence>
<organism evidence="5 6">
    <name type="scientific">Fistulifera solaris</name>
    <name type="common">Oleaginous diatom</name>
    <dbReference type="NCBI Taxonomy" id="1519565"/>
    <lineage>
        <taxon>Eukaryota</taxon>
        <taxon>Sar</taxon>
        <taxon>Stramenopiles</taxon>
        <taxon>Ochrophyta</taxon>
        <taxon>Bacillariophyta</taxon>
        <taxon>Bacillariophyceae</taxon>
        <taxon>Bacillariophycidae</taxon>
        <taxon>Naviculales</taxon>
        <taxon>Naviculaceae</taxon>
        <taxon>Fistulifera</taxon>
    </lineage>
</organism>
<gene>
    <name evidence="5" type="ORF">FisN_1Hh214</name>
</gene>
<comment type="caution">
    <text evidence="5">The sequence shown here is derived from an EMBL/GenBank/DDBJ whole genome shotgun (WGS) entry which is preliminary data.</text>
</comment>
<dbReference type="InterPro" id="IPR036775">
    <property type="entry name" value="DNA_pol_Y-fam_lit_finger_sf"/>
</dbReference>
<dbReference type="GO" id="GO:0005634">
    <property type="term" value="C:nucleus"/>
    <property type="evidence" value="ECO:0007669"/>
    <property type="project" value="TreeGrafter"/>
</dbReference>
<reference evidence="5 6" key="1">
    <citation type="journal article" date="2015" name="Plant Cell">
        <title>Oil accumulation by the oleaginous diatom Fistulifera solaris as revealed by the genome and transcriptome.</title>
        <authorList>
            <person name="Tanaka T."/>
            <person name="Maeda Y."/>
            <person name="Veluchamy A."/>
            <person name="Tanaka M."/>
            <person name="Abida H."/>
            <person name="Marechal E."/>
            <person name="Bowler C."/>
            <person name="Muto M."/>
            <person name="Sunaga Y."/>
            <person name="Tanaka M."/>
            <person name="Yoshino T."/>
            <person name="Taniguchi T."/>
            <person name="Fukuda Y."/>
            <person name="Nemoto M."/>
            <person name="Matsumoto M."/>
            <person name="Wong P.S."/>
            <person name="Aburatani S."/>
            <person name="Fujibuchi W."/>
        </authorList>
    </citation>
    <scope>NUCLEOTIDE SEQUENCE [LARGE SCALE GENOMIC DNA]</scope>
    <source>
        <strain evidence="5 6">JPCC DA0580</strain>
    </source>
</reference>
<dbReference type="Gene3D" id="3.30.1490.100">
    <property type="entry name" value="DNA polymerase, Y-family, little finger domain"/>
    <property type="match status" value="1"/>
</dbReference>
<dbReference type="CDD" id="cd17719">
    <property type="entry name" value="BRCT_Rev1"/>
    <property type="match status" value="1"/>
</dbReference>
<dbReference type="Gene3D" id="3.40.50.10190">
    <property type="entry name" value="BRCT domain"/>
    <property type="match status" value="1"/>
</dbReference>
<dbReference type="GO" id="GO:0070987">
    <property type="term" value="P:error-free translesion synthesis"/>
    <property type="evidence" value="ECO:0007669"/>
    <property type="project" value="TreeGrafter"/>
</dbReference>
<accession>A0A1Z5JE60</accession>
<dbReference type="InterPro" id="IPR053848">
    <property type="entry name" value="IMS_HHH_1"/>
</dbReference>
<dbReference type="AlphaFoldDB" id="A0A1Z5JE60"/>
<dbReference type="Proteomes" id="UP000198406">
    <property type="component" value="Unassembled WGS sequence"/>
</dbReference>
<feature type="domain" description="BRCT" evidence="3">
    <location>
        <begin position="157"/>
        <end position="247"/>
    </location>
</feature>
<evidence type="ECO:0000313" key="5">
    <source>
        <dbReference type="EMBL" id="GAX12283.1"/>
    </source>
</evidence>
<feature type="domain" description="UmuC" evidence="4">
    <location>
        <begin position="468"/>
        <end position="667"/>
    </location>
</feature>
<feature type="region of interest" description="Disordered" evidence="2">
    <location>
        <begin position="46"/>
        <end position="115"/>
    </location>
</feature>
<dbReference type="GO" id="GO:0017125">
    <property type="term" value="F:deoxycytidyl transferase activity"/>
    <property type="evidence" value="ECO:0007669"/>
    <property type="project" value="TreeGrafter"/>
</dbReference>
<dbReference type="Pfam" id="PF00817">
    <property type="entry name" value="IMS"/>
    <property type="match status" value="1"/>
</dbReference>
<dbReference type="InterPro" id="IPR043128">
    <property type="entry name" value="Rev_trsase/Diguanyl_cyclase"/>
</dbReference>
<dbReference type="PANTHER" id="PTHR45990:SF1">
    <property type="entry name" value="DNA REPAIR PROTEIN REV1"/>
    <property type="match status" value="1"/>
</dbReference>
<feature type="compositionally biased region" description="Low complexity" evidence="2">
    <location>
        <begin position="319"/>
        <end position="328"/>
    </location>
</feature>
<dbReference type="GO" id="GO:0042276">
    <property type="term" value="P:error-prone translesion synthesis"/>
    <property type="evidence" value="ECO:0007669"/>
    <property type="project" value="TreeGrafter"/>
</dbReference>
<name>A0A1Z5JE60_FISSO</name>
<protein>
    <submittedName>
        <fullName evidence="5">DNA repair protein REV1</fullName>
    </submittedName>
</protein>
<feature type="region of interest" description="Disordered" evidence="2">
    <location>
        <begin position="981"/>
        <end position="1008"/>
    </location>
</feature>
<dbReference type="PROSITE" id="PS50173">
    <property type="entry name" value="UMUC"/>
    <property type="match status" value="1"/>
</dbReference>
<proteinExistence type="predicted"/>
<dbReference type="Gene3D" id="1.10.150.20">
    <property type="entry name" value="5' to 3' exonuclease, C-terminal subdomain"/>
    <property type="match status" value="1"/>
</dbReference>
<feature type="compositionally biased region" description="Basic and acidic residues" evidence="2">
    <location>
        <begin position="272"/>
        <end position="284"/>
    </location>
</feature>
<dbReference type="GO" id="GO:0006281">
    <property type="term" value="P:DNA repair"/>
    <property type="evidence" value="ECO:0007669"/>
    <property type="project" value="InterPro"/>
</dbReference>
<dbReference type="Pfam" id="PF21999">
    <property type="entry name" value="IMS_HHH_1"/>
    <property type="match status" value="1"/>
</dbReference>
<feature type="region of interest" description="Disordered" evidence="2">
    <location>
        <begin position="272"/>
        <end position="292"/>
    </location>
</feature>
<dbReference type="InParanoid" id="A0A1Z5JE60"/>
<dbReference type="GO" id="GO:0003684">
    <property type="term" value="F:damaged DNA binding"/>
    <property type="evidence" value="ECO:0007669"/>
    <property type="project" value="InterPro"/>
</dbReference>
<dbReference type="Gene3D" id="3.30.70.270">
    <property type="match status" value="1"/>
</dbReference>
<sequence length="1127" mass="126937">MVKPPKTMQPEAINLEKAGRSTNATFGEDSFRNYMARKINMQRQQFGLILPPPPPESEELKKSSKRRVSFYEDVKDKKEKKRKKSGIQSVLKKLQRRHGRRKRKRADIAEEEQHDNTFLEDDVEEFVDETAVKSPASDEIESSDCETQANKLDTEVRKDLFFRGIVVMVNGYTDPDAESIQRMLHKHGGDLEKYETSRITHIIAERLSTAKANIYKKQRKPTPVCYPSWIVDCVKAQSLLPYGPYLIKEVREQFATKESIADLFRTANEKVVSRDGPSVEKGEFDASSLSSSSNAVKKGDLFVDETSQCHSCTVSPINESLESPQQESSEYRGEVSSQSQDTYTLIKSLDSADSPVDEIDRVDDSLLNMTDNVTDFRVDQQIEDVVRAIDEGVANEDSHEIVSGTLTSPSKKDSKYINGRIRTVGTDPDFLESFFSASRLSFIGSFKQRVRNISTLLNEKKVNQQRYVFHIDIDCFFAAVALRNYPAYQDKPVVISHFGVSPGSDEPVDEVTATSTSECATCNYHARKFGIKKGMYLGQAKQLCPDLVVLKYDFEGYEEVSQQVTNILEEQAVLYCGNLEQVSCDEAFLEIFLDVSDESRQKVAVIAETIRTTIFDVTSCTVTVGVGHNKFLAKLATDKVKPNRSFVVDDSHDLLKDLKLRDLHGIGYKLERKLEEEQLVTVQDVWDLGKEGESELIRVLGSGTGRKIWLFCKGIDDRPVQPVERKTIGAECNYGVRFNGPYGVDHMMKGLAKEVARRMAHVGVKGSKCGMKLFNEMCVNRDDIRGMGIIVSKLVRDNIEEMDLRTRSEPSILDYFKNPHVDAQPNDLSTGEGGADNLITSSTSSEDISVVKVHHPTTEADCDIDIPSLSQLHLSQVNQLPSPMKQTILSKLDTANQERRMTHKNNDTSAREARLLQTDMRRMMKLAAVKSGDQSILGSSDLGVSMSQLESLPLELQLQIANDDNRPIGILSRRSRYASDLSSGKPVRSRIENPASDLSNPHGTRLQEESAIDSDAEVIVVDADMDDQAASLEMLTKQSFYQENVKPLMIFMDENSSDNEEAVNQVLEFFHVVVAEEERHQEAVMLLRSIKRRKDTWNGYPYNRILDELNSSVQRTFGYSLDCQMLE</sequence>
<feature type="region of interest" description="Disordered" evidence="2">
    <location>
        <begin position="314"/>
        <end position="339"/>
    </location>
</feature>